<keyword evidence="6" id="KW-0479">Metal-binding</keyword>
<comment type="catalytic activity">
    <reaction evidence="14">
        <text>O-phospho-L-threonyl-[protein] + H2O = L-threonyl-[protein] + phosphate</text>
        <dbReference type="Rhea" id="RHEA:47004"/>
        <dbReference type="Rhea" id="RHEA-COMP:11060"/>
        <dbReference type="Rhea" id="RHEA-COMP:11605"/>
        <dbReference type="ChEBI" id="CHEBI:15377"/>
        <dbReference type="ChEBI" id="CHEBI:30013"/>
        <dbReference type="ChEBI" id="CHEBI:43474"/>
        <dbReference type="ChEBI" id="CHEBI:61977"/>
        <dbReference type="EC" id="3.1.3.16"/>
    </reaction>
    <physiologicalReaction direction="left-to-right" evidence="14">
        <dbReference type="Rhea" id="RHEA:47005"/>
    </physiologicalReaction>
</comment>
<dbReference type="Pfam" id="PF08321">
    <property type="entry name" value="PPP5"/>
    <property type="match status" value="1"/>
</dbReference>
<dbReference type="GO" id="GO:0005634">
    <property type="term" value="C:nucleus"/>
    <property type="evidence" value="ECO:0007669"/>
    <property type="project" value="UniProtKB-SubCell"/>
</dbReference>
<dbReference type="InterPro" id="IPR029052">
    <property type="entry name" value="Metallo-depent_PP-like"/>
</dbReference>
<dbReference type="Pfam" id="PF00149">
    <property type="entry name" value="Metallophos"/>
    <property type="match status" value="1"/>
</dbReference>
<feature type="domain" description="Serine/threonine specific protein phosphatases" evidence="18">
    <location>
        <begin position="180"/>
        <end position="455"/>
    </location>
</feature>
<dbReference type="PANTHER" id="PTHR45668">
    <property type="entry name" value="SERINE/THREONINE-PROTEIN PHOSPHATASE 5-RELATED"/>
    <property type="match status" value="1"/>
</dbReference>
<dbReference type="SMART" id="SM00028">
    <property type="entry name" value="TPR"/>
    <property type="match status" value="3"/>
</dbReference>
<dbReference type="InterPro" id="IPR041753">
    <property type="entry name" value="PP5_C"/>
</dbReference>
<dbReference type="InterPro" id="IPR011990">
    <property type="entry name" value="TPR-like_helical_dom_sf"/>
</dbReference>
<dbReference type="EMBL" id="HBHY01009072">
    <property type="protein sequence ID" value="CAE0136311.1"/>
    <property type="molecule type" value="Transcribed_RNA"/>
</dbReference>
<dbReference type="PROSITE" id="PS50005">
    <property type="entry name" value="TPR"/>
    <property type="match status" value="1"/>
</dbReference>
<dbReference type="InterPro" id="IPR013235">
    <property type="entry name" value="PPP_dom"/>
</dbReference>
<dbReference type="GO" id="GO:0005737">
    <property type="term" value="C:cytoplasm"/>
    <property type="evidence" value="ECO:0007669"/>
    <property type="project" value="UniProtKB-ARBA"/>
</dbReference>
<dbReference type="InterPro" id="IPR019734">
    <property type="entry name" value="TPR_rpt"/>
</dbReference>
<keyword evidence="9 17" id="KW-0802">TPR repeat</keyword>
<dbReference type="Gene3D" id="3.60.21.10">
    <property type="match status" value="1"/>
</dbReference>
<keyword evidence="12" id="KW-0539">Nucleus</keyword>
<dbReference type="Gene3D" id="1.25.40.10">
    <property type="entry name" value="Tetratricopeptide repeat domain"/>
    <property type="match status" value="1"/>
</dbReference>
<sequence length="471" mass="52719">MAELSAVRAKDEGNALFKEGKFAAAVARYTEAIELDGSNAVYYSNRAFAQLKLENLGCAIQDASVSIELDSGYVKGYYRRGSAYLQLGKLREGLADFRRVCRLRPSDPDARRKLRECEKSLQKLRFEEAIGYVETAPVDYPDWRSMEVEEGYEGPRCPESGVTAEFVREMVAWFADQKMLHRRYIYQLLEASEEVLKRHGTVMDVPIPEGAHFTVCGDVHGQYYDLMNIWELNGMPSVENPYLFNGDFVDRGSFSCECIIALMAFKCATPSCMYLTRGNHETKNMNKIYGFDGEARAKYGDLAADLFARVFQYLPLAAVLEEKVMVVHGGLFSRDGVKLDDIRAVDRVGEPADEGIMCEALWSDPQEMPGRSPSKRGVGVAFGPDVTNEFLSNNGLSMLVRSHEVKDEGYEETHGGKCVTVFSAPNYCDQMGNKGAFIRFGHDCVPQYTTFTHVPHPDVRPLAYAALPGFL</sequence>
<keyword evidence="7" id="KW-0677">Repeat</keyword>
<evidence type="ECO:0000256" key="16">
    <source>
        <dbReference type="PIRSR" id="PIRSR033096-1"/>
    </source>
</evidence>
<evidence type="ECO:0000259" key="18">
    <source>
        <dbReference type="SMART" id="SM00156"/>
    </source>
</evidence>
<feature type="active site" description="Proton donor/acceptor" evidence="16">
    <location>
        <position position="280"/>
    </location>
</feature>
<dbReference type="PANTHER" id="PTHR45668:SF5">
    <property type="entry name" value="SERINE_THREONINE-PROTEIN PHOSPHATASE 5"/>
    <property type="match status" value="1"/>
</dbReference>
<gene>
    <name evidence="19" type="ORF">PSIN1315_LOCUS5845</name>
</gene>
<evidence type="ECO:0000256" key="12">
    <source>
        <dbReference type="ARBA" id="ARBA00023242"/>
    </source>
</evidence>
<dbReference type="SUPFAM" id="SSF56300">
    <property type="entry name" value="Metallo-dependent phosphatases"/>
    <property type="match status" value="1"/>
</dbReference>
<evidence type="ECO:0000256" key="7">
    <source>
        <dbReference type="ARBA" id="ARBA00022737"/>
    </source>
</evidence>
<evidence type="ECO:0000313" key="19">
    <source>
        <dbReference type="EMBL" id="CAE0136311.1"/>
    </source>
</evidence>
<dbReference type="AlphaFoldDB" id="A0A7S3FCN8"/>
<evidence type="ECO:0000256" key="6">
    <source>
        <dbReference type="ARBA" id="ARBA00022723"/>
    </source>
</evidence>
<proteinExistence type="inferred from homology"/>
<keyword evidence="10" id="KW-0904">Protein phosphatase</keyword>
<name>A0A7S3FCN8_9VIRI</name>
<evidence type="ECO:0000256" key="4">
    <source>
        <dbReference type="ARBA" id="ARBA00008786"/>
    </source>
</evidence>
<comment type="catalytic activity">
    <reaction evidence="13">
        <text>O-phospho-L-seryl-[protein] + H2O = L-seryl-[protein] + phosphate</text>
        <dbReference type="Rhea" id="RHEA:20629"/>
        <dbReference type="Rhea" id="RHEA-COMP:9863"/>
        <dbReference type="Rhea" id="RHEA-COMP:11604"/>
        <dbReference type="ChEBI" id="CHEBI:15377"/>
        <dbReference type="ChEBI" id="CHEBI:29999"/>
        <dbReference type="ChEBI" id="CHEBI:43474"/>
        <dbReference type="ChEBI" id="CHEBI:83421"/>
        <dbReference type="EC" id="3.1.3.16"/>
    </reaction>
    <physiologicalReaction direction="left-to-right" evidence="13">
        <dbReference type="Rhea" id="RHEA:20630"/>
    </physiologicalReaction>
</comment>
<keyword evidence="11" id="KW-0464">Manganese</keyword>
<dbReference type="CDD" id="cd07417">
    <property type="entry name" value="MPP_PP5_C"/>
    <property type="match status" value="1"/>
</dbReference>
<feature type="repeat" description="TPR" evidence="17">
    <location>
        <begin position="74"/>
        <end position="107"/>
    </location>
</feature>
<dbReference type="PIRSF" id="PIRSF033096">
    <property type="entry name" value="PPPtase_5"/>
    <property type="match status" value="1"/>
</dbReference>
<comment type="cofactor">
    <cofactor evidence="2">
        <name>Mg(2+)</name>
        <dbReference type="ChEBI" id="CHEBI:18420"/>
    </cofactor>
</comment>
<evidence type="ECO:0000256" key="15">
    <source>
        <dbReference type="ARBA" id="ARBA00073946"/>
    </source>
</evidence>
<evidence type="ECO:0000256" key="17">
    <source>
        <dbReference type="PROSITE-ProRule" id="PRU00339"/>
    </source>
</evidence>
<dbReference type="EC" id="3.1.3.16" evidence="5"/>
<evidence type="ECO:0000256" key="2">
    <source>
        <dbReference type="ARBA" id="ARBA00001946"/>
    </source>
</evidence>
<evidence type="ECO:0000256" key="14">
    <source>
        <dbReference type="ARBA" id="ARBA00048832"/>
    </source>
</evidence>
<dbReference type="GO" id="GO:0046872">
    <property type="term" value="F:metal ion binding"/>
    <property type="evidence" value="ECO:0007669"/>
    <property type="project" value="UniProtKB-KW"/>
</dbReference>
<evidence type="ECO:0000256" key="1">
    <source>
        <dbReference type="ARBA" id="ARBA00001936"/>
    </source>
</evidence>
<reference evidence="19" key="1">
    <citation type="submission" date="2021-01" db="EMBL/GenBank/DDBJ databases">
        <authorList>
            <person name="Corre E."/>
            <person name="Pelletier E."/>
            <person name="Niang G."/>
            <person name="Scheremetjew M."/>
            <person name="Finn R."/>
            <person name="Kale V."/>
            <person name="Holt S."/>
            <person name="Cochrane G."/>
            <person name="Meng A."/>
            <person name="Brown T."/>
            <person name="Cohen L."/>
        </authorList>
    </citation>
    <scope>NUCLEOTIDE SEQUENCE</scope>
    <source>
        <strain evidence="19">RCC927</strain>
    </source>
</reference>
<dbReference type="PRINTS" id="PR00114">
    <property type="entry name" value="STPHPHTASE"/>
</dbReference>
<evidence type="ECO:0000256" key="5">
    <source>
        <dbReference type="ARBA" id="ARBA00013081"/>
    </source>
</evidence>
<comment type="subcellular location">
    <subcellularLocation>
        <location evidence="3">Nucleus</location>
    </subcellularLocation>
</comment>
<dbReference type="InterPro" id="IPR051134">
    <property type="entry name" value="PPP_phosphatase"/>
</dbReference>
<dbReference type="SMART" id="SM00156">
    <property type="entry name" value="PP2Ac"/>
    <property type="match status" value="1"/>
</dbReference>
<keyword evidence="8" id="KW-0378">Hydrolase</keyword>
<protein>
    <recommendedName>
        <fullName evidence="15">Serine/threonine-protein phosphatase T</fullName>
        <ecNumber evidence="5">3.1.3.16</ecNumber>
    </recommendedName>
</protein>
<dbReference type="FunFam" id="3.60.21.10:FF:000036">
    <property type="entry name" value="Serine/threonine protein phosphatase 5"/>
    <property type="match status" value="1"/>
</dbReference>
<dbReference type="InterPro" id="IPR006186">
    <property type="entry name" value="Ser/Thr-sp_prot-phosphatase"/>
</dbReference>
<organism evidence="19">
    <name type="scientific">Prasinoderma singulare</name>
    <dbReference type="NCBI Taxonomy" id="676789"/>
    <lineage>
        <taxon>Eukaryota</taxon>
        <taxon>Viridiplantae</taxon>
        <taxon>Prasinodermophyta</taxon>
        <taxon>Prasinodermophyceae</taxon>
        <taxon>Prasinodermales</taxon>
        <taxon>Prasinodermaceae</taxon>
        <taxon>Prasinoderma</taxon>
    </lineage>
</organism>
<evidence type="ECO:0000256" key="3">
    <source>
        <dbReference type="ARBA" id="ARBA00004123"/>
    </source>
</evidence>
<evidence type="ECO:0000256" key="11">
    <source>
        <dbReference type="ARBA" id="ARBA00023211"/>
    </source>
</evidence>
<evidence type="ECO:0000256" key="9">
    <source>
        <dbReference type="ARBA" id="ARBA00022803"/>
    </source>
</evidence>
<accession>A0A7S3FCN8</accession>
<dbReference type="InterPro" id="IPR004843">
    <property type="entry name" value="Calcineurin-like_PHP"/>
</dbReference>
<comment type="cofactor">
    <cofactor evidence="1">
        <name>Mn(2+)</name>
        <dbReference type="ChEBI" id="CHEBI:29035"/>
    </cofactor>
</comment>
<dbReference type="Pfam" id="PF13414">
    <property type="entry name" value="TPR_11"/>
    <property type="match status" value="1"/>
</dbReference>
<evidence type="ECO:0000256" key="8">
    <source>
        <dbReference type="ARBA" id="ARBA00022801"/>
    </source>
</evidence>
<dbReference type="Pfam" id="PF13181">
    <property type="entry name" value="TPR_8"/>
    <property type="match status" value="1"/>
</dbReference>
<dbReference type="GO" id="GO:0004722">
    <property type="term" value="F:protein serine/threonine phosphatase activity"/>
    <property type="evidence" value="ECO:0007669"/>
    <property type="project" value="UniProtKB-EC"/>
</dbReference>
<evidence type="ECO:0000256" key="13">
    <source>
        <dbReference type="ARBA" id="ARBA00047986"/>
    </source>
</evidence>
<evidence type="ECO:0000256" key="10">
    <source>
        <dbReference type="ARBA" id="ARBA00022912"/>
    </source>
</evidence>
<dbReference type="SUPFAM" id="SSF48452">
    <property type="entry name" value="TPR-like"/>
    <property type="match status" value="1"/>
</dbReference>
<comment type="similarity">
    <text evidence="4">Belongs to the PPP phosphatase family. PP-5 (PP-T) subfamily.</text>
</comment>